<dbReference type="PANTHER" id="PTHR48111">
    <property type="entry name" value="REGULATOR OF RPOS"/>
    <property type="match status" value="1"/>
</dbReference>
<evidence type="ECO:0000313" key="7">
    <source>
        <dbReference type="Proteomes" id="UP001285263"/>
    </source>
</evidence>
<dbReference type="Gene3D" id="1.10.10.10">
    <property type="entry name" value="Winged helix-like DNA-binding domain superfamily/Winged helix DNA-binding domain"/>
    <property type="match status" value="1"/>
</dbReference>
<dbReference type="PROSITE" id="PS51755">
    <property type="entry name" value="OMPR_PHOB"/>
    <property type="match status" value="1"/>
</dbReference>
<dbReference type="EMBL" id="JAXCLA010000001">
    <property type="protein sequence ID" value="MDY0743183.1"/>
    <property type="molecule type" value="Genomic_DNA"/>
</dbReference>
<name>A0ABU5DA80_9BURK</name>
<evidence type="ECO:0000256" key="2">
    <source>
        <dbReference type="PROSITE-ProRule" id="PRU00169"/>
    </source>
</evidence>
<dbReference type="RefSeq" id="WP_320421034.1">
    <property type="nucleotide sequence ID" value="NZ_JAXCLA010000001.1"/>
</dbReference>
<keyword evidence="1 3" id="KW-0238">DNA-binding</keyword>
<feature type="DNA-binding region" description="OmpR/PhoB-type" evidence="3">
    <location>
        <begin position="125"/>
        <end position="223"/>
    </location>
</feature>
<evidence type="ECO:0000259" key="5">
    <source>
        <dbReference type="PROSITE" id="PS51755"/>
    </source>
</evidence>
<dbReference type="Pfam" id="PF00072">
    <property type="entry name" value="Response_reg"/>
    <property type="match status" value="1"/>
</dbReference>
<dbReference type="PROSITE" id="PS50110">
    <property type="entry name" value="RESPONSE_REGULATORY"/>
    <property type="match status" value="1"/>
</dbReference>
<dbReference type="InterPro" id="IPR001867">
    <property type="entry name" value="OmpR/PhoB-type_DNA-bd"/>
</dbReference>
<organism evidence="6 7">
    <name type="scientific">Roseateles agri</name>
    <dbReference type="NCBI Taxonomy" id="3098619"/>
    <lineage>
        <taxon>Bacteria</taxon>
        <taxon>Pseudomonadati</taxon>
        <taxon>Pseudomonadota</taxon>
        <taxon>Betaproteobacteria</taxon>
        <taxon>Burkholderiales</taxon>
        <taxon>Sphaerotilaceae</taxon>
        <taxon>Roseateles</taxon>
    </lineage>
</organism>
<evidence type="ECO:0000256" key="3">
    <source>
        <dbReference type="PROSITE-ProRule" id="PRU01091"/>
    </source>
</evidence>
<reference evidence="6 7" key="1">
    <citation type="submission" date="2023-11" db="EMBL/GenBank/DDBJ databases">
        <title>Paucibacter sp. nov., isolated from fresh soil in Korea.</title>
        <authorList>
            <person name="Le N.T.T."/>
        </authorList>
    </citation>
    <scope>NUCLEOTIDE SEQUENCE [LARGE SCALE GENOMIC DNA]</scope>
    <source>
        <strain evidence="6 7">R3-3</strain>
    </source>
</reference>
<dbReference type="InterPro" id="IPR036388">
    <property type="entry name" value="WH-like_DNA-bd_sf"/>
</dbReference>
<evidence type="ECO:0000313" key="6">
    <source>
        <dbReference type="EMBL" id="MDY0743183.1"/>
    </source>
</evidence>
<gene>
    <name evidence="6" type="ORF">SNE35_01630</name>
</gene>
<comment type="caution">
    <text evidence="6">The sequence shown here is derived from an EMBL/GenBank/DDBJ whole genome shotgun (WGS) entry which is preliminary data.</text>
</comment>
<dbReference type="CDD" id="cd00383">
    <property type="entry name" value="trans_reg_C"/>
    <property type="match status" value="1"/>
</dbReference>
<dbReference type="Proteomes" id="UP001285263">
    <property type="component" value="Unassembled WGS sequence"/>
</dbReference>
<dbReference type="InterPro" id="IPR016032">
    <property type="entry name" value="Sig_transdc_resp-reg_C-effctor"/>
</dbReference>
<keyword evidence="7" id="KW-1185">Reference proteome</keyword>
<dbReference type="PANTHER" id="PTHR48111:SF36">
    <property type="entry name" value="TRANSCRIPTIONAL REGULATORY PROTEIN CUTR"/>
    <property type="match status" value="1"/>
</dbReference>
<sequence length="225" mass="24602">MNRIALVEDHDRLAALIAQALTTAGIEVDVFSRIESAFASIVQKKYATAVIDRGLPDGDGIDLVRRLRRSGSTIPCLLLTARDSIHDRVDGLEAGADDYLSKPFAMQEMVARVRALTRRTQNLQSLDPEFAGLQVRPEAGCMTWADESITLATSELQIMVALVRAGGQTLKRSKLEDAAWGIGEPVTPNALDVALHRLRRKLQGIGSELQIVNIRGHGFALRQIP</sequence>
<dbReference type="SUPFAM" id="SSF46894">
    <property type="entry name" value="C-terminal effector domain of the bipartite response regulators"/>
    <property type="match status" value="1"/>
</dbReference>
<feature type="domain" description="Response regulatory" evidence="4">
    <location>
        <begin position="3"/>
        <end position="117"/>
    </location>
</feature>
<dbReference type="Gene3D" id="6.10.250.690">
    <property type="match status" value="1"/>
</dbReference>
<protein>
    <submittedName>
        <fullName evidence="6">Response regulator transcription factor</fullName>
    </submittedName>
</protein>
<dbReference type="InterPro" id="IPR001789">
    <property type="entry name" value="Sig_transdc_resp-reg_receiver"/>
</dbReference>
<feature type="domain" description="OmpR/PhoB-type" evidence="5">
    <location>
        <begin position="125"/>
        <end position="223"/>
    </location>
</feature>
<accession>A0ABU5DA80</accession>
<dbReference type="SMART" id="SM00448">
    <property type="entry name" value="REC"/>
    <property type="match status" value="1"/>
</dbReference>
<dbReference type="Gene3D" id="3.40.50.2300">
    <property type="match status" value="1"/>
</dbReference>
<evidence type="ECO:0000259" key="4">
    <source>
        <dbReference type="PROSITE" id="PS50110"/>
    </source>
</evidence>
<keyword evidence="2" id="KW-0597">Phosphoprotein</keyword>
<dbReference type="InterPro" id="IPR011006">
    <property type="entry name" value="CheY-like_superfamily"/>
</dbReference>
<dbReference type="SMART" id="SM00862">
    <property type="entry name" value="Trans_reg_C"/>
    <property type="match status" value="1"/>
</dbReference>
<feature type="modified residue" description="4-aspartylphosphate" evidence="2">
    <location>
        <position position="52"/>
    </location>
</feature>
<dbReference type="Pfam" id="PF00486">
    <property type="entry name" value="Trans_reg_C"/>
    <property type="match status" value="1"/>
</dbReference>
<dbReference type="SUPFAM" id="SSF52172">
    <property type="entry name" value="CheY-like"/>
    <property type="match status" value="1"/>
</dbReference>
<dbReference type="InterPro" id="IPR039420">
    <property type="entry name" value="WalR-like"/>
</dbReference>
<evidence type="ECO:0000256" key="1">
    <source>
        <dbReference type="ARBA" id="ARBA00023125"/>
    </source>
</evidence>
<proteinExistence type="predicted"/>